<dbReference type="HOGENOM" id="CLU_1757826_0_0_11"/>
<reference evidence="1 2" key="1">
    <citation type="journal article" date="2018" name="J. Biol. Chem.">
        <title>Discovery of the actinoplanic acid pathway in Streptomyces rapamycinicus reveals a genetically conserved synergism with rapamycin.</title>
        <authorList>
            <person name="Mrak P."/>
            <person name="Krastel P."/>
            <person name="Pivk Lukancic P."/>
            <person name="Tao J."/>
            <person name="Pistorius D."/>
            <person name="Moore C.M."/>
        </authorList>
    </citation>
    <scope>NUCLEOTIDE SEQUENCE [LARGE SCALE GENOMIC DNA]</scope>
    <source>
        <strain evidence="1 2">NRRL 5491</strain>
    </source>
</reference>
<dbReference type="AlphaFoldDB" id="A0A0A0NU79"/>
<organism evidence="1 2">
    <name type="scientific">Streptomyces rapamycinicus (strain ATCC 29253 / DSM 41530 / NRRL 5491 / AYB-994)</name>
    <name type="common">Streptomyces hygroscopicus (strain ATCC 29253)</name>
    <dbReference type="NCBI Taxonomy" id="1343740"/>
    <lineage>
        <taxon>Bacteria</taxon>
        <taxon>Bacillati</taxon>
        <taxon>Actinomycetota</taxon>
        <taxon>Actinomycetes</taxon>
        <taxon>Kitasatosporales</taxon>
        <taxon>Streptomycetaceae</taxon>
        <taxon>Streptomyces</taxon>
        <taxon>Streptomyces violaceusniger group</taxon>
    </lineage>
</organism>
<dbReference type="RefSeq" id="WP_020871823.1">
    <property type="nucleotide sequence ID" value="NC_022785.1"/>
</dbReference>
<dbReference type="STRING" id="1343740.M271_34670"/>
<protein>
    <recommendedName>
        <fullName evidence="3">DUF4262 domain-containing protein</fullName>
    </recommendedName>
</protein>
<dbReference type="Pfam" id="PF14081">
    <property type="entry name" value="DUF4262"/>
    <property type="match status" value="1"/>
</dbReference>
<dbReference type="Proteomes" id="UP000281594">
    <property type="component" value="Unassembled WGS sequence"/>
</dbReference>
<accession>A0A0A0NU79</accession>
<proteinExistence type="predicted"/>
<sequence>MTNIDPYLRRVEGIIAHHGHAVQYVGGDPDTGAPPFAYTVGLHTRPDRDYELAVSGLRAETSHALLNTLTTALADGDSAAADGLEISGALQGGLAIRLRPVSRPEDLGIIYAFYRTTPPVWQALWPDQRGHLPDDDRCLLPPQAQALL</sequence>
<dbReference type="InterPro" id="IPR025358">
    <property type="entry name" value="DUF4262"/>
</dbReference>
<gene>
    <name evidence="1" type="ORF">D3C57_108975</name>
</gene>
<evidence type="ECO:0000313" key="2">
    <source>
        <dbReference type="Proteomes" id="UP000281594"/>
    </source>
</evidence>
<evidence type="ECO:0000313" key="1">
    <source>
        <dbReference type="EMBL" id="RLV78498.1"/>
    </source>
</evidence>
<name>A0A0A0NU79_STRRN</name>
<dbReference type="EMBL" id="QYCY01000001">
    <property type="protein sequence ID" value="RLV78498.1"/>
    <property type="molecule type" value="Genomic_DNA"/>
</dbReference>
<dbReference type="KEGG" id="src:M271_34670"/>
<comment type="caution">
    <text evidence="1">The sequence shown here is derived from an EMBL/GenBank/DDBJ whole genome shotgun (WGS) entry which is preliminary data.</text>
</comment>
<evidence type="ECO:0008006" key="3">
    <source>
        <dbReference type="Google" id="ProtNLM"/>
    </source>
</evidence>